<dbReference type="Pfam" id="PF00266">
    <property type="entry name" value="Aminotran_5"/>
    <property type="match status" value="1"/>
</dbReference>
<dbReference type="EC" id="2.8.1.7" evidence="3"/>
<dbReference type="InterPro" id="IPR015422">
    <property type="entry name" value="PyrdxlP-dep_Trfase_small"/>
</dbReference>
<protein>
    <recommendedName>
        <fullName evidence="3">cysteine desulfurase</fullName>
        <ecNumber evidence="3">2.8.1.7</ecNumber>
    </recommendedName>
</protein>
<evidence type="ECO:0000313" key="8">
    <source>
        <dbReference type="EMBL" id="PWN57392.1"/>
    </source>
</evidence>
<dbReference type="CDD" id="cd06453">
    <property type="entry name" value="SufS_like"/>
    <property type="match status" value="1"/>
</dbReference>
<sequence length="410" mass="44257">MAANGSGLDVEQIRRDFPVLDQQVRGRRLAYLDNAATTQKPLAVLEAVDHYYRHDNANVHRGLHTLAERATERYESARDRLARFVNARDRREVVWTRGTTEAINLVAQCFAQTELGPGDAVLISELEHHSNIVPWQLACQRSGATLRWIPLAEDGTLDLSDLDALLEGVKLMSVAACSNALGTIHPVRQLVDAAHAAGAAVLIDAAQATVHQRMDVQAWNADFVALSGHKAYGPTGIGALIGTTEWLDRLAPWHGGGEMIETVTLEASTWNELPYKFEAGTPNIAGAIGLAAAIEWFDALDHAALLTHEQVLLHAATEGLQQIQGLRLIGTAADKAPIVSFVIDGVHPQDLATLIDQSGVAVRTGHHCAMPTMAKFGVPGTVRASMACYNSLEDIQQLIAATEIAAEILR</sequence>
<keyword evidence="4" id="KW-0808">Transferase</keyword>
<dbReference type="InterPro" id="IPR015424">
    <property type="entry name" value="PyrdxlP-dep_Trfase"/>
</dbReference>
<dbReference type="PANTHER" id="PTHR43586">
    <property type="entry name" value="CYSTEINE DESULFURASE"/>
    <property type="match status" value="1"/>
</dbReference>
<dbReference type="NCBIfam" id="TIGR01979">
    <property type="entry name" value="sufS"/>
    <property type="match status" value="1"/>
</dbReference>
<evidence type="ECO:0000256" key="2">
    <source>
        <dbReference type="ARBA" id="ARBA00010447"/>
    </source>
</evidence>
<evidence type="ECO:0000256" key="6">
    <source>
        <dbReference type="ARBA" id="ARBA00050776"/>
    </source>
</evidence>
<dbReference type="Gene3D" id="3.90.1150.10">
    <property type="entry name" value="Aspartate Aminotransferase, domain 1"/>
    <property type="match status" value="1"/>
</dbReference>
<evidence type="ECO:0000256" key="5">
    <source>
        <dbReference type="ARBA" id="ARBA00022898"/>
    </source>
</evidence>
<gene>
    <name evidence="8" type="ORF">DEH80_02550</name>
</gene>
<keyword evidence="5" id="KW-0663">Pyridoxal phosphate</keyword>
<dbReference type="AlphaFoldDB" id="A0A363UPL8"/>
<comment type="caution">
    <text evidence="8">The sequence shown here is derived from an EMBL/GenBank/DDBJ whole genome shotgun (WGS) entry which is preliminary data.</text>
</comment>
<comment type="catalytic activity">
    <reaction evidence="6">
        <text>(sulfur carrier)-H + L-cysteine = (sulfur carrier)-SH + L-alanine</text>
        <dbReference type="Rhea" id="RHEA:43892"/>
        <dbReference type="Rhea" id="RHEA-COMP:14737"/>
        <dbReference type="Rhea" id="RHEA-COMP:14739"/>
        <dbReference type="ChEBI" id="CHEBI:29917"/>
        <dbReference type="ChEBI" id="CHEBI:35235"/>
        <dbReference type="ChEBI" id="CHEBI:57972"/>
        <dbReference type="ChEBI" id="CHEBI:64428"/>
        <dbReference type="EC" id="2.8.1.7"/>
    </reaction>
</comment>
<dbReference type="PANTHER" id="PTHR43586:SF8">
    <property type="entry name" value="CYSTEINE DESULFURASE 1, CHLOROPLASTIC"/>
    <property type="match status" value="1"/>
</dbReference>
<accession>A0A363UPL8</accession>
<dbReference type="GO" id="GO:0031071">
    <property type="term" value="F:cysteine desulfurase activity"/>
    <property type="evidence" value="ECO:0007669"/>
    <property type="project" value="UniProtKB-EC"/>
</dbReference>
<reference evidence="8 9" key="1">
    <citation type="submission" date="2018-05" db="EMBL/GenBank/DDBJ databases">
        <title>Abyssibacter profundi OUC007T gen. nov., sp. nov, a marine bacterium isolated from seawater of the Mariana Trench.</title>
        <authorList>
            <person name="Zhou S."/>
        </authorList>
    </citation>
    <scope>NUCLEOTIDE SEQUENCE [LARGE SCALE GENOMIC DNA]</scope>
    <source>
        <strain evidence="8 9">OUC007</strain>
    </source>
</reference>
<keyword evidence="9" id="KW-1185">Reference proteome</keyword>
<dbReference type="InterPro" id="IPR010970">
    <property type="entry name" value="Cys_dSase_SufS"/>
</dbReference>
<dbReference type="GO" id="GO:0030170">
    <property type="term" value="F:pyridoxal phosphate binding"/>
    <property type="evidence" value="ECO:0007669"/>
    <property type="project" value="InterPro"/>
</dbReference>
<dbReference type="InterPro" id="IPR000192">
    <property type="entry name" value="Aminotrans_V_dom"/>
</dbReference>
<evidence type="ECO:0000259" key="7">
    <source>
        <dbReference type="Pfam" id="PF00266"/>
    </source>
</evidence>
<feature type="domain" description="Aminotransferase class V" evidence="7">
    <location>
        <begin position="31"/>
        <end position="398"/>
    </location>
</feature>
<dbReference type="SUPFAM" id="SSF53383">
    <property type="entry name" value="PLP-dependent transferases"/>
    <property type="match status" value="1"/>
</dbReference>
<dbReference type="Gene3D" id="3.40.640.10">
    <property type="entry name" value="Type I PLP-dependent aspartate aminotransferase-like (Major domain)"/>
    <property type="match status" value="1"/>
</dbReference>
<proteinExistence type="inferred from homology"/>
<name>A0A363UPL8_9GAMM</name>
<dbReference type="GO" id="GO:0006534">
    <property type="term" value="P:cysteine metabolic process"/>
    <property type="evidence" value="ECO:0007669"/>
    <property type="project" value="InterPro"/>
</dbReference>
<dbReference type="OrthoDB" id="9808002at2"/>
<comment type="similarity">
    <text evidence="2">Belongs to the class-V pyridoxal-phosphate-dependent aminotransferase family. Csd subfamily.</text>
</comment>
<dbReference type="EMBL" id="QEQK01000002">
    <property type="protein sequence ID" value="PWN57392.1"/>
    <property type="molecule type" value="Genomic_DNA"/>
</dbReference>
<evidence type="ECO:0000256" key="1">
    <source>
        <dbReference type="ARBA" id="ARBA00001933"/>
    </source>
</evidence>
<comment type="cofactor">
    <cofactor evidence="1">
        <name>pyridoxal 5'-phosphate</name>
        <dbReference type="ChEBI" id="CHEBI:597326"/>
    </cofactor>
</comment>
<evidence type="ECO:0000313" key="9">
    <source>
        <dbReference type="Proteomes" id="UP000251800"/>
    </source>
</evidence>
<evidence type="ECO:0000256" key="3">
    <source>
        <dbReference type="ARBA" id="ARBA00012239"/>
    </source>
</evidence>
<organism evidence="8 9">
    <name type="scientific">Abyssibacter profundi</name>
    <dbReference type="NCBI Taxonomy" id="2182787"/>
    <lineage>
        <taxon>Bacteria</taxon>
        <taxon>Pseudomonadati</taxon>
        <taxon>Pseudomonadota</taxon>
        <taxon>Gammaproteobacteria</taxon>
        <taxon>Chromatiales</taxon>
        <taxon>Oceanococcaceae</taxon>
        <taxon>Abyssibacter</taxon>
    </lineage>
</organism>
<dbReference type="Proteomes" id="UP000251800">
    <property type="component" value="Unassembled WGS sequence"/>
</dbReference>
<evidence type="ECO:0000256" key="4">
    <source>
        <dbReference type="ARBA" id="ARBA00022679"/>
    </source>
</evidence>
<dbReference type="InterPro" id="IPR015421">
    <property type="entry name" value="PyrdxlP-dep_Trfase_major"/>
</dbReference>